<evidence type="ECO:0000313" key="3">
    <source>
        <dbReference type="Proteomes" id="UP000275356"/>
    </source>
</evidence>
<name>A0A3N2D718_9MICO</name>
<dbReference type="Proteomes" id="UP000275356">
    <property type="component" value="Unassembled WGS sequence"/>
</dbReference>
<keyword evidence="1" id="KW-0732">Signal</keyword>
<proteinExistence type="predicted"/>
<accession>A0A3N2D718</accession>
<evidence type="ECO:0000256" key="1">
    <source>
        <dbReference type="SAM" id="SignalP"/>
    </source>
</evidence>
<keyword evidence="3" id="KW-1185">Reference proteome</keyword>
<dbReference type="PROSITE" id="PS51257">
    <property type="entry name" value="PROKAR_LIPOPROTEIN"/>
    <property type="match status" value="1"/>
</dbReference>
<protein>
    <recommendedName>
        <fullName evidence="4">BIG2 domain-containing protein</fullName>
    </recommendedName>
</protein>
<feature type="chain" id="PRO_5018316561" description="BIG2 domain-containing protein" evidence="1">
    <location>
        <begin position="33"/>
        <end position="137"/>
    </location>
</feature>
<sequence length="137" mass="14002">MSETRPHSRVTAVRRHTAGVLSALVLISGATAAGCARSTDGGDQQLPAPVMVSLDDLAGSTVTIATTRPLVIEDTGDEAWSGRTDDDSIAVFSHPQQDGAVFNAGFEGRSEGTTAAEVTSPDGEVTTFTIVVEGAAS</sequence>
<evidence type="ECO:0000313" key="2">
    <source>
        <dbReference type="EMBL" id="ROR95576.1"/>
    </source>
</evidence>
<dbReference type="AlphaFoldDB" id="A0A3N2D718"/>
<gene>
    <name evidence="2" type="ORF">EDD28_0134</name>
</gene>
<comment type="caution">
    <text evidence="2">The sequence shown here is derived from an EMBL/GenBank/DDBJ whole genome shotgun (WGS) entry which is preliminary data.</text>
</comment>
<reference evidence="2 3" key="1">
    <citation type="submission" date="2018-11" db="EMBL/GenBank/DDBJ databases">
        <title>Sequencing the genomes of 1000 actinobacteria strains.</title>
        <authorList>
            <person name="Klenk H.-P."/>
        </authorList>
    </citation>
    <scope>NUCLEOTIDE SEQUENCE [LARGE SCALE GENOMIC DNA]</scope>
    <source>
        <strain evidence="2 3">DSM 13521</strain>
    </source>
</reference>
<organism evidence="2 3">
    <name type="scientific">Salana multivorans</name>
    <dbReference type="NCBI Taxonomy" id="120377"/>
    <lineage>
        <taxon>Bacteria</taxon>
        <taxon>Bacillati</taxon>
        <taxon>Actinomycetota</taxon>
        <taxon>Actinomycetes</taxon>
        <taxon>Micrococcales</taxon>
        <taxon>Beutenbergiaceae</taxon>
        <taxon>Salana</taxon>
    </lineage>
</organism>
<evidence type="ECO:0008006" key="4">
    <source>
        <dbReference type="Google" id="ProtNLM"/>
    </source>
</evidence>
<feature type="signal peptide" evidence="1">
    <location>
        <begin position="1"/>
        <end position="32"/>
    </location>
</feature>
<dbReference type="EMBL" id="RKHQ01000001">
    <property type="protein sequence ID" value="ROR95576.1"/>
    <property type="molecule type" value="Genomic_DNA"/>
</dbReference>
<dbReference type="RefSeq" id="WP_148059501.1">
    <property type="nucleotide sequence ID" value="NZ_RKHQ01000001.1"/>
</dbReference>